<dbReference type="PANTHER" id="PTHR36050">
    <property type="entry name" value="O-FUCOSYLTRANSFERASE 30"/>
    <property type="match status" value="1"/>
</dbReference>
<feature type="transmembrane region" description="Helical" evidence="1">
    <location>
        <begin position="42"/>
        <end position="58"/>
    </location>
</feature>
<evidence type="ECO:0000313" key="2">
    <source>
        <dbReference type="EMBL" id="RIA93050.1"/>
    </source>
</evidence>
<dbReference type="STRING" id="658196.A0A397T3S7"/>
<sequence length="526" mass="61164">MSTKYIPLLTNDTTEDTTEDILPTSSLPKKQTNSSSSKIRKHVYLLIVFMIIVLYIFSDELSSIFTDIISCNKDTSGICLKYDNNNTDEIMGNINGTDPIIPTIDTPITIKPLEKFITYLPHSGFHNQRIAFENAVFLAWSLNRTLILPPILLGKRIGYKEYDPLLQNLLRLKSDKSNLEQDCLKEHNDGKKSLESCIEFHKSYMLTTWNHLFDLSFIEKHIKIIYNHRVNISYIINDQLQINDDENDIIYDKFYPGNHAFFEYSIPPEKIEPISDGRILKYYILSDFKNQPQKLLVFNSLFGPGTIVRQSEMSDRFFHDIQISLLPKNEIMKNVVKSISDKMGGTFNYLSFHGRAGDGHYKVLADQRIAYVISNLKKDMPDFDNVNMSIFNNLTELERHELCFKNLTLDKKLTKFSRFTRIYLASDIQKSSPPLQVVFQTFPCTYMMSDFEQDLEPLKQLINNVDGENMFNFVLPLVDLMVGSNARKVYTMGRSTFASYMLRYHHILEKEHGYKRLKRFIKLVKN</sequence>
<evidence type="ECO:0000313" key="3">
    <source>
        <dbReference type="Proteomes" id="UP000265703"/>
    </source>
</evidence>
<dbReference type="PANTHER" id="PTHR36050:SF1">
    <property type="entry name" value="O-FUCOSYLTRANSFERASE 30"/>
    <property type="match status" value="1"/>
</dbReference>
<dbReference type="Proteomes" id="UP000265703">
    <property type="component" value="Unassembled WGS sequence"/>
</dbReference>
<organism evidence="2 3">
    <name type="scientific">Glomus cerebriforme</name>
    <dbReference type="NCBI Taxonomy" id="658196"/>
    <lineage>
        <taxon>Eukaryota</taxon>
        <taxon>Fungi</taxon>
        <taxon>Fungi incertae sedis</taxon>
        <taxon>Mucoromycota</taxon>
        <taxon>Glomeromycotina</taxon>
        <taxon>Glomeromycetes</taxon>
        <taxon>Glomerales</taxon>
        <taxon>Glomeraceae</taxon>
        <taxon>Glomus</taxon>
    </lineage>
</organism>
<name>A0A397T3S7_9GLOM</name>
<evidence type="ECO:0008006" key="4">
    <source>
        <dbReference type="Google" id="ProtNLM"/>
    </source>
</evidence>
<proteinExistence type="predicted"/>
<keyword evidence="3" id="KW-1185">Reference proteome</keyword>
<dbReference type="EMBL" id="QKYT01000112">
    <property type="protein sequence ID" value="RIA93050.1"/>
    <property type="molecule type" value="Genomic_DNA"/>
</dbReference>
<dbReference type="AlphaFoldDB" id="A0A397T3S7"/>
<comment type="caution">
    <text evidence="2">The sequence shown here is derived from an EMBL/GenBank/DDBJ whole genome shotgun (WGS) entry which is preliminary data.</text>
</comment>
<keyword evidence="1" id="KW-0472">Membrane</keyword>
<protein>
    <recommendedName>
        <fullName evidence="4">Ciga protein</fullName>
    </recommendedName>
</protein>
<reference evidence="2 3" key="1">
    <citation type="submission" date="2018-06" db="EMBL/GenBank/DDBJ databases">
        <title>Comparative genomics reveals the genomic features of Rhizophagus irregularis, R. cerebriforme, R. diaphanum and Gigaspora rosea, and their symbiotic lifestyle signature.</title>
        <authorList>
            <person name="Morin E."/>
            <person name="San Clemente H."/>
            <person name="Chen E.C.H."/>
            <person name="De La Providencia I."/>
            <person name="Hainaut M."/>
            <person name="Kuo A."/>
            <person name="Kohler A."/>
            <person name="Murat C."/>
            <person name="Tang N."/>
            <person name="Roy S."/>
            <person name="Loubradou J."/>
            <person name="Henrissat B."/>
            <person name="Grigoriev I.V."/>
            <person name="Corradi N."/>
            <person name="Roux C."/>
            <person name="Martin F.M."/>
        </authorList>
    </citation>
    <scope>NUCLEOTIDE SEQUENCE [LARGE SCALE GENOMIC DNA]</scope>
    <source>
        <strain evidence="2 3">DAOM 227022</strain>
    </source>
</reference>
<gene>
    <name evidence="2" type="ORF">C1645_763297</name>
</gene>
<accession>A0A397T3S7</accession>
<dbReference type="OrthoDB" id="1882547at2759"/>
<keyword evidence="1" id="KW-1133">Transmembrane helix</keyword>
<evidence type="ECO:0000256" key="1">
    <source>
        <dbReference type="SAM" id="Phobius"/>
    </source>
</evidence>
<keyword evidence="1" id="KW-0812">Transmembrane</keyword>